<evidence type="ECO:0000313" key="2">
    <source>
        <dbReference type="EMBL" id="PWY69802.1"/>
    </source>
</evidence>
<gene>
    <name evidence="2" type="ORF">BO70DRAFT_146652</name>
</gene>
<evidence type="ECO:0000313" key="3">
    <source>
        <dbReference type="Proteomes" id="UP000247233"/>
    </source>
</evidence>
<name>A0A317VA80_9EURO</name>
<proteinExistence type="predicted"/>
<sequence length="119" mass="13209">MSHVSISKSYAVLAGIEGYTRAKRKVRTMQEKVDGVIHKFHWARQEHAENRQRGETDINKGKTDEPTSQNPTLDDHWDRGAPSLDLPYRTKPGAGPRGSQSTGEVGQQSSSSVPEDHTI</sequence>
<dbReference type="RefSeq" id="XP_025395754.1">
    <property type="nucleotide sequence ID" value="XM_025538166.1"/>
</dbReference>
<dbReference type="OrthoDB" id="7344096at2759"/>
<feature type="region of interest" description="Disordered" evidence="1">
    <location>
        <begin position="41"/>
        <end position="119"/>
    </location>
</feature>
<dbReference type="STRING" id="1448321.A0A317VA80"/>
<comment type="caution">
    <text evidence="2">The sequence shown here is derived from an EMBL/GenBank/DDBJ whole genome shotgun (WGS) entry which is preliminary data.</text>
</comment>
<dbReference type="AlphaFoldDB" id="A0A317VA80"/>
<reference evidence="2 3" key="1">
    <citation type="submission" date="2016-12" db="EMBL/GenBank/DDBJ databases">
        <title>The genomes of Aspergillus section Nigri reveals drivers in fungal speciation.</title>
        <authorList>
            <consortium name="DOE Joint Genome Institute"/>
            <person name="Vesth T.C."/>
            <person name="Nybo J."/>
            <person name="Theobald S."/>
            <person name="Brandl J."/>
            <person name="Frisvad J.C."/>
            <person name="Nielsen K.F."/>
            <person name="Lyhne E.K."/>
            <person name="Kogle M.E."/>
            <person name="Kuo A."/>
            <person name="Riley R."/>
            <person name="Clum A."/>
            <person name="Nolan M."/>
            <person name="Lipzen A."/>
            <person name="Salamov A."/>
            <person name="Henrissat B."/>
            <person name="Wiebenga A."/>
            <person name="De Vries R.P."/>
            <person name="Grigoriev I.V."/>
            <person name="Mortensen U.H."/>
            <person name="Andersen M.R."/>
            <person name="Baker S.E."/>
        </authorList>
    </citation>
    <scope>NUCLEOTIDE SEQUENCE [LARGE SCALE GENOMIC DNA]</scope>
    <source>
        <strain evidence="2 3">CBS 117.55</strain>
    </source>
</reference>
<dbReference type="EMBL" id="MSFL01000032">
    <property type="protein sequence ID" value="PWY69802.1"/>
    <property type="molecule type" value="Genomic_DNA"/>
</dbReference>
<dbReference type="Proteomes" id="UP000247233">
    <property type="component" value="Unassembled WGS sequence"/>
</dbReference>
<keyword evidence="3" id="KW-1185">Reference proteome</keyword>
<evidence type="ECO:0000256" key="1">
    <source>
        <dbReference type="SAM" id="MobiDB-lite"/>
    </source>
</evidence>
<feature type="compositionally biased region" description="Basic and acidic residues" evidence="1">
    <location>
        <begin position="41"/>
        <end position="65"/>
    </location>
</feature>
<dbReference type="VEuPathDB" id="FungiDB:BO70DRAFT_146652"/>
<feature type="compositionally biased region" description="Polar residues" evidence="1">
    <location>
        <begin position="98"/>
        <end position="113"/>
    </location>
</feature>
<organism evidence="2 3">
    <name type="scientific">Aspergillus heteromorphus CBS 117.55</name>
    <dbReference type="NCBI Taxonomy" id="1448321"/>
    <lineage>
        <taxon>Eukaryota</taxon>
        <taxon>Fungi</taxon>
        <taxon>Dikarya</taxon>
        <taxon>Ascomycota</taxon>
        <taxon>Pezizomycotina</taxon>
        <taxon>Eurotiomycetes</taxon>
        <taxon>Eurotiomycetidae</taxon>
        <taxon>Eurotiales</taxon>
        <taxon>Aspergillaceae</taxon>
        <taxon>Aspergillus</taxon>
        <taxon>Aspergillus subgen. Circumdati</taxon>
    </lineage>
</organism>
<protein>
    <submittedName>
        <fullName evidence="2">Uncharacterized protein</fullName>
    </submittedName>
</protein>
<accession>A0A317VA80</accession>
<dbReference type="GeneID" id="37060403"/>